<gene>
    <name evidence="3" type="ORF">FM105_01495</name>
</gene>
<dbReference type="SUPFAM" id="SSF52499">
    <property type="entry name" value="Isochorismatase-like hydrolases"/>
    <property type="match status" value="1"/>
</dbReference>
<organism evidence="3 4">
    <name type="scientific">Brevibacterium yomogidense</name>
    <dbReference type="NCBI Taxonomy" id="946573"/>
    <lineage>
        <taxon>Bacteria</taxon>
        <taxon>Bacillati</taxon>
        <taxon>Actinomycetota</taxon>
        <taxon>Actinomycetes</taxon>
        <taxon>Micrococcales</taxon>
        <taxon>Brevibacteriaceae</taxon>
        <taxon>Brevibacterium</taxon>
    </lineage>
</organism>
<keyword evidence="4" id="KW-1185">Reference proteome</keyword>
<name>A0A1X6WVS6_9MICO</name>
<dbReference type="InterPro" id="IPR050272">
    <property type="entry name" value="Isochorismatase-like_hydrls"/>
</dbReference>
<dbReference type="InterPro" id="IPR000868">
    <property type="entry name" value="Isochorismatase-like_dom"/>
</dbReference>
<sequence length="246" mass="25974">MRIHATHGTRLDAGMLDVSRIRSGDAAAAGSAAHTRRNLMSAPRRALIVVDVQNDYFDAEGPLAIQYPPRDESVANIVRVLDAAQQAGVPTAVVQHQYPEGFPVFAEGSEGQKLHADVESRSHDGWKRATKSVASVFPETDLAEWLKENGVDTITLVGYMTNNCILGTAADAEPMGVAVEVLSDSTGAVNLTNAQGSVPAQQVHETLMTLLNSNFAAVSDTATWLRALESGDPIEGSNLPASATGA</sequence>
<keyword evidence="1" id="KW-0378">Hydrolase</keyword>
<dbReference type="PANTHER" id="PTHR43540">
    <property type="entry name" value="PEROXYUREIDOACRYLATE/UREIDOACRYLATE AMIDOHYDROLASE-RELATED"/>
    <property type="match status" value="1"/>
</dbReference>
<dbReference type="Proteomes" id="UP000196581">
    <property type="component" value="Unassembled WGS sequence"/>
</dbReference>
<dbReference type="PANTHER" id="PTHR43540:SF6">
    <property type="entry name" value="ISOCHORISMATASE-LIKE DOMAIN-CONTAINING PROTEIN"/>
    <property type="match status" value="1"/>
</dbReference>
<dbReference type="Gene3D" id="3.40.50.850">
    <property type="entry name" value="Isochorismatase-like"/>
    <property type="match status" value="1"/>
</dbReference>
<dbReference type="Pfam" id="PF00857">
    <property type="entry name" value="Isochorismatase"/>
    <property type="match status" value="1"/>
</dbReference>
<evidence type="ECO:0000259" key="2">
    <source>
        <dbReference type="Pfam" id="PF00857"/>
    </source>
</evidence>
<accession>A0A1X6WVS6</accession>
<proteinExistence type="predicted"/>
<dbReference type="GO" id="GO:0016787">
    <property type="term" value="F:hydrolase activity"/>
    <property type="evidence" value="ECO:0007669"/>
    <property type="project" value="UniProtKB-KW"/>
</dbReference>
<evidence type="ECO:0000313" key="4">
    <source>
        <dbReference type="Proteomes" id="UP000196581"/>
    </source>
</evidence>
<dbReference type="AlphaFoldDB" id="A0A1X6WVS6"/>
<evidence type="ECO:0000256" key="1">
    <source>
        <dbReference type="ARBA" id="ARBA00022801"/>
    </source>
</evidence>
<feature type="domain" description="Isochorismatase-like" evidence="2">
    <location>
        <begin position="46"/>
        <end position="222"/>
    </location>
</feature>
<evidence type="ECO:0000313" key="3">
    <source>
        <dbReference type="EMBL" id="SLM89555.1"/>
    </source>
</evidence>
<dbReference type="InterPro" id="IPR036380">
    <property type="entry name" value="Isochorismatase-like_sf"/>
</dbReference>
<reference evidence="4" key="1">
    <citation type="submission" date="2017-02" db="EMBL/GenBank/DDBJ databases">
        <authorList>
            <person name="Dridi B."/>
        </authorList>
    </citation>
    <scope>NUCLEOTIDE SEQUENCE [LARGE SCALE GENOMIC DNA]</scope>
    <source>
        <strain evidence="4">B Co 03.10</strain>
    </source>
</reference>
<dbReference type="EMBL" id="FWFF01000001">
    <property type="protein sequence ID" value="SLM89555.1"/>
    <property type="molecule type" value="Genomic_DNA"/>
</dbReference>
<protein>
    <submittedName>
        <fullName evidence="3">Amidases related to nicotinamidase</fullName>
    </submittedName>
</protein>